<accession>A0AAQ4DLT6</accession>
<feature type="transmembrane region" description="Helical" evidence="2">
    <location>
        <begin position="6"/>
        <end position="30"/>
    </location>
</feature>
<name>A0AAQ4DLT6_AMBAM</name>
<sequence>MSVKRVLLVVGVVALIIVSCLVGLYIAALLRRQGIFPRRNRNIQGADPSCPVYPEQCWPQAAQYPTPAPIAYGAPAAMPLTSSWQYPAPSPYAAQQGPASSYPGQPWTPQYSAYPGQAPKNTGPLFPI</sequence>
<gene>
    <name evidence="3" type="ORF">V5799_033967</name>
</gene>
<reference evidence="3 4" key="1">
    <citation type="journal article" date="2023" name="Arcadia Sci">
        <title>De novo assembly of a long-read Amblyomma americanum tick genome.</title>
        <authorList>
            <person name="Chou S."/>
            <person name="Poskanzer K.E."/>
            <person name="Rollins M."/>
            <person name="Thuy-Boun P.S."/>
        </authorList>
    </citation>
    <scope>NUCLEOTIDE SEQUENCE [LARGE SCALE GENOMIC DNA]</scope>
    <source>
        <strain evidence="3">F_SG_1</strain>
        <tissue evidence="3">Salivary glands</tissue>
    </source>
</reference>
<evidence type="ECO:0000313" key="3">
    <source>
        <dbReference type="EMBL" id="KAK8763426.1"/>
    </source>
</evidence>
<evidence type="ECO:0000256" key="2">
    <source>
        <dbReference type="SAM" id="Phobius"/>
    </source>
</evidence>
<evidence type="ECO:0000313" key="4">
    <source>
        <dbReference type="Proteomes" id="UP001321473"/>
    </source>
</evidence>
<keyword evidence="4" id="KW-1185">Reference proteome</keyword>
<keyword evidence="2" id="KW-0472">Membrane</keyword>
<keyword evidence="2" id="KW-1133">Transmembrane helix</keyword>
<dbReference type="EMBL" id="JARKHS020029323">
    <property type="protein sequence ID" value="KAK8763426.1"/>
    <property type="molecule type" value="Genomic_DNA"/>
</dbReference>
<feature type="region of interest" description="Disordered" evidence="1">
    <location>
        <begin position="91"/>
        <end position="128"/>
    </location>
</feature>
<comment type="caution">
    <text evidence="3">The sequence shown here is derived from an EMBL/GenBank/DDBJ whole genome shotgun (WGS) entry which is preliminary data.</text>
</comment>
<dbReference type="Proteomes" id="UP001321473">
    <property type="component" value="Unassembled WGS sequence"/>
</dbReference>
<protein>
    <submittedName>
        <fullName evidence="3">Uncharacterized protein</fullName>
    </submittedName>
</protein>
<organism evidence="3 4">
    <name type="scientific">Amblyomma americanum</name>
    <name type="common">Lone star tick</name>
    <dbReference type="NCBI Taxonomy" id="6943"/>
    <lineage>
        <taxon>Eukaryota</taxon>
        <taxon>Metazoa</taxon>
        <taxon>Ecdysozoa</taxon>
        <taxon>Arthropoda</taxon>
        <taxon>Chelicerata</taxon>
        <taxon>Arachnida</taxon>
        <taxon>Acari</taxon>
        <taxon>Parasitiformes</taxon>
        <taxon>Ixodida</taxon>
        <taxon>Ixodoidea</taxon>
        <taxon>Ixodidae</taxon>
        <taxon>Amblyomminae</taxon>
        <taxon>Amblyomma</taxon>
    </lineage>
</organism>
<dbReference type="AlphaFoldDB" id="A0AAQ4DLT6"/>
<proteinExistence type="predicted"/>
<dbReference type="PROSITE" id="PS51257">
    <property type="entry name" value="PROKAR_LIPOPROTEIN"/>
    <property type="match status" value="1"/>
</dbReference>
<keyword evidence="2" id="KW-0812">Transmembrane</keyword>
<feature type="compositionally biased region" description="Polar residues" evidence="1">
    <location>
        <begin position="97"/>
        <end position="111"/>
    </location>
</feature>
<evidence type="ECO:0000256" key="1">
    <source>
        <dbReference type="SAM" id="MobiDB-lite"/>
    </source>
</evidence>